<dbReference type="InterPro" id="IPR001594">
    <property type="entry name" value="Palmitoyltrfase_DHHC"/>
</dbReference>
<organism evidence="10 11">
    <name type="scientific">Pomacea canaliculata</name>
    <name type="common">Golden apple snail</name>
    <dbReference type="NCBI Taxonomy" id="400727"/>
    <lineage>
        <taxon>Eukaryota</taxon>
        <taxon>Metazoa</taxon>
        <taxon>Spiralia</taxon>
        <taxon>Lophotrochozoa</taxon>
        <taxon>Mollusca</taxon>
        <taxon>Gastropoda</taxon>
        <taxon>Caenogastropoda</taxon>
        <taxon>Architaenioglossa</taxon>
        <taxon>Ampullarioidea</taxon>
        <taxon>Ampullariidae</taxon>
        <taxon>Pomacea</taxon>
    </lineage>
</organism>
<keyword evidence="5 7" id="KW-0472">Membrane</keyword>
<dbReference type="PROSITE" id="PS50216">
    <property type="entry name" value="DHHC"/>
    <property type="match status" value="1"/>
</dbReference>
<feature type="transmembrane region" description="Helical" evidence="7">
    <location>
        <begin position="183"/>
        <end position="203"/>
    </location>
</feature>
<feature type="transmembrane region" description="Helical" evidence="7">
    <location>
        <begin position="52"/>
        <end position="75"/>
    </location>
</feature>
<dbReference type="PANTHER" id="PTHR22883">
    <property type="entry name" value="ZINC FINGER DHHC DOMAIN CONTAINING PROTEIN"/>
    <property type="match status" value="1"/>
</dbReference>
<dbReference type="Pfam" id="PF01529">
    <property type="entry name" value="DHHC"/>
    <property type="match status" value="1"/>
</dbReference>
<evidence type="ECO:0000256" key="3">
    <source>
        <dbReference type="ARBA" id="ARBA00022692"/>
    </source>
</evidence>
<dbReference type="AlphaFoldDB" id="A0A2T7PGH4"/>
<gene>
    <name evidence="10" type="ORF">C0Q70_07898</name>
</gene>
<evidence type="ECO:0000256" key="1">
    <source>
        <dbReference type="ARBA" id="ARBA00004141"/>
    </source>
</evidence>
<evidence type="ECO:0000256" key="7">
    <source>
        <dbReference type="RuleBase" id="RU079119"/>
    </source>
</evidence>
<protein>
    <recommendedName>
        <fullName evidence="7">Palmitoyltransferase</fullName>
        <ecNumber evidence="7">2.3.1.225</ecNumber>
    </recommendedName>
</protein>
<dbReference type="EMBL" id="PZQS01000004">
    <property type="protein sequence ID" value="PVD32460.1"/>
    <property type="molecule type" value="Genomic_DNA"/>
</dbReference>
<evidence type="ECO:0000313" key="11">
    <source>
        <dbReference type="Proteomes" id="UP000245119"/>
    </source>
</evidence>
<keyword evidence="4 7" id="KW-1133">Transmembrane helix</keyword>
<dbReference type="PANTHER" id="PTHR22883:SF386">
    <property type="entry name" value="PALMITOYLTRANSFERASE"/>
    <property type="match status" value="1"/>
</dbReference>
<keyword evidence="6 7" id="KW-0012">Acyltransferase</keyword>
<keyword evidence="3 7" id="KW-0812">Transmembrane</keyword>
<sequence length="353" mass="40356">MEKHYRDGSPHGSHAKTSLRVLFVFQAVTQLYVTLNYLVPFIFASFDPWTQYFLKVFVVYVCIVTCANWLCTICFSSKYVASRDRPDLDTRYSGETPAEHFGANKSLSQPYPSERTDPSAAANGHHLLEVSEKGGMPWHYCSRCRMFVPPRTSHCKFCNVCVLRRDHHCHMMGVCIGHWNQRYFVVLAGYCIIVGYIGAYMTLSWLGHHHDSQSSLWRYFLPYSFYLVLTGSMDVTTGLLVFPRLHPVLRSTCQQHVLPVPASAFVYCIVLINDPNIIPPPVSPRTSFVYSLIAQGKTLSEAVRKAKMKVTMPYRRRFELVFGDYWGINFLFPAVIIFKQSNNGLNYDGIKIG</sequence>
<evidence type="ECO:0000256" key="2">
    <source>
        <dbReference type="ARBA" id="ARBA00022679"/>
    </source>
</evidence>
<feature type="region of interest" description="Disordered" evidence="8">
    <location>
        <begin position="94"/>
        <end position="120"/>
    </location>
</feature>
<dbReference type="STRING" id="400727.A0A2T7PGH4"/>
<dbReference type="GO" id="GO:0006612">
    <property type="term" value="P:protein targeting to membrane"/>
    <property type="evidence" value="ECO:0007669"/>
    <property type="project" value="TreeGrafter"/>
</dbReference>
<feature type="transmembrane region" description="Helical" evidence="7">
    <location>
        <begin position="21"/>
        <end position="46"/>
    </location>
</feature>
<reference evidence="10 11" key="1">
    <citation type="submission" date="2018-04" db="EMBL/GenBank/DDBJ databases">
        <title>The genome of golden apple snail Pomacea canaliculata provides insight into stress tolerance and invasive adaptation.</title>
        <authorList>
            <person name="Liu C."/>
            <person name="Liu B."/>
            <person name="Ren Y."/>
            <person name="Zhang Y."/>
            <person name="Wang H."/>
            <person name="Li S."/>
            <person name="Jiang F."/>
            <person name="Yin L."/>
            <person name="Zhang G."/>
            <person name="Qian W."/>
            <person name="Fan W."/>
        </authorList>
    </citation>
    <scope>NUCLEOTIDE SEQUENCE [LARGE SCALE GENOMIC DNA]</scope>
    <source>
        <strain evidence="10">SZHN2017</strain>
        <tissue evidence="10">Muscle</tissue>
    </source>
</reference>
<dbReference type="Proteomes" id="UP000245119">
    <property type="component" value="Linkage Group LG4"/>
</dbReference>
<keyword evidence="2 7" id="KW-0808">Transferase</keyword>
<comment type="similarity">
    <text evidence="7">Belongs to the DHHC palmitoyltransferase family.</text>
</comment>
<comment type="caution">
    <text evidence="10">The sequence shown here is derived from an EMBL/GenBank/DDBJ whole genome shotgun (WGS) entry which is preliminary data.</text>
</comment>
<dbReference type="InterPro" id="IPR039859">
    <property type="entry name" value="PFA4/ZDH16/20/ERF2-like"/>
</dbReference>
<comment type="subcellular location">
    <subcellularLocation>
        <location evidence="1">Membrane</location>
        <topology evidence="1">Multi-pass membrane protein</topology>
    </subcellularLocation>
</comment>
<feature type="transmembrane region" description="Helical" evidence="7">
    <location>
        <begin position="318"/>
        <end position="338"/>
    </location>
</feature>
<evidence type="ECO:0000256" key="8">
    <source>
        <dbReference type="SAM" id="MobiDB-lite"/>
    </source>
</evidence>
<feature type="domain" description="Palmitoyltransferase DHHC" evidence="9">
    <location>
        <begin position="138"/>
        <end position="239"/>
    </location>
</feature>
<evidence type="ECO:0000256" key="4">
    <source>
        <dbReference type="ARBA" id="ARBA00022989"/>
    </source>
</evidence>
<proteinExistence type="inferred from homology"/>
<name>A0A2T7PGH4_POMCA</name>
<dbReference type="OrthoDB" id="6059742at2759"/>
<evidence type="ECO:0000313" key="10">
    <source>
        <dbReference type="EMBL" id="PVD32460.1"/>
    </source>
</evidence>
<feature type="transmembrane region" description="Helical" evidence="7">
    <location>
        <begin position="223"/>
        <end position="242"/>
    </location>
</feature>
<comment type="catalytic activity">
    <reaction evidence="7">
        <text>L-cysteinyl-[protein] + hexadecanoyl-CoA = S-hexadecanoyl-L-cysteinyl-[protein] + CoA</text>
        <dbReference type="Rhea" id="RHEA:36683"/>
        <dbReference type="Rhea" id="RHEA-COMP:10131"/>
        <dbReference type="Rhea" id="RHEA-COMP:11032"/>
        <dbReference type="ChEBI" id="CHEBI:29950"/>
        <dbReference type="ChEBI" id="CHEBI:57287"/>
        <dbReference type="ChEBI" id="CHEBI:57379"/>
        <dbReference type="ChEBI" id="CHEBI:74151"/>
        <dbReference type="EC" id="2.3.1.225"/>
    </reaction>
</comment>
<dbReference type="GO" id="GO:0016020">
    <property type="term" value="C:membrane"/>
    <property type="evidence" value="ECO:0007669"/>
    <property type="project" value="UniProtKB-SubCell"/>
</dbReference>
<dbReference type="GO" id="GO:0005794">
    <property type="term" value="C:Golgi apparatus"/>
    <property type="evidence" value="ECO:0007669"/>
    <property type="project" value="TreeGrafter"/>
</dbReference>
<accession>A0A2T7PGH4</accession>
<keyword evidence="11" id="KW-1185">Reference proteome</keyword>
<dbReference type="GO" id="GO:0005783">
    <property type="term" value="C:endoplasmic reticulum"/>
    <property type="evidence" value="ECO:0007669"/>
    <property type="project" value="TreeGrafter"/>
</dbReference>
<evidence type="ECO:0000256" key="5">
    <source>
        <dbReference type="ARBA" id="ARBA00023136"/>
    </source>
</evidence>
<dbReference type="GO" id="GO:0019706">
    <property type="term" value="F:protein-cysteine S-palmitoyltransferase activity"/>
    <property type="evidence" value="ECO:0007669"/>
    <property type="project" value="UniProtKB-EC"/>
</dbReference>
<comment type="domain">
    <text evidence="7">The DHHC domain is required for palmitoyltransferase activity.</text>
</comment>
<dbReference type="EC" id="2.3.1.225" evidence="7"/>
<evidence type="ECO:0000259" key="9">
    <source>
        <dbReference type="Pfam" id="PF01529"/>
    </source>
</evidence>
<evidence type="ECO:0000256" key="6">
    <source>
        <dbReference type="ARBA" id="ARBA00023315"/>
    </source>
</evidence>